<dbReference type="OrthoDB" id="8115733at2"/>
<dbReference type="Proteomes" id="UP000245396">
    <property type="component" value="Unassembled WGS sequence"/>
</dbReference>
<reference evidence="2 3" key="1">
    <citation type="submission" date="2018-05" db="EMBL/GenBank/DDBJ databases">
        <title>Genomic Encyclopedia of Type Strains, Phase IV (KMG-IV): sequencing the most valuable type-strain genomes for metagenomic binning, comparative biology and taxonomic classification.</title>
        <authorList>
            <person name="Goeker M."/>
        </authorList>
    </citation>
    <scope>NUCLEOTIDE SEQUENCE [LARGE SCALE GENOMIC DNA]</scope>
    <source>
        <strain evidence="2 3">DSM 6986</strain>
    </source>
</reference>
<dbReference type="RefSeq" id="WP_109612426.1">
    <property type="nucleotide sequence ID" value="NZ_QGGG01000004.1"/>
</dbReference>
<organism evidence="2 3">
    <name type="scientific">Pseudaminobacter salicylatoxidans</name>
    <dbReference type="NCBI Taxonomy" id="93369"/>
    <lineage>
        <taxon>Bacteria</taxon>
        <taxon>Pseudomonadati</taxon>
        <taxon>Pseudomonadota</taxon>
        <taxon>Alphaproteobacteria</taxon>
        <taxon>Hyphomicrobiales</taxon>
        <taxon>Phyllobacteriaceae</taxon>
        <taxon>Pseudaminobacter</taxon>
    </lineage>
</organism>
<dbReference type="AlphaFoldDB" id="A0A316C5N2"/>
<proteinExistence type="predicted"/>
<evidence type="ECO:0000313" key="2">
    <source>
        <dbReference type="EMBL" id="PWJ85072.1"/>
    </source>
</evidence>
<evidence type="ECO:0000313" key="3">
    <source>
        <dbReference type="Proteomes" id="UP000245396"/>
    </source>
</evidence>
<accession>A0A316C5N2</accession>
<keyword evidence="1" id="KW-0732">Signal</keyword>
<feature type="signal peptide" evidence="1">
    <location>
        <begin position="1"/>
        <end position="30"/>
    </location>
</feature>
<dbReference type="EMBL" id="QGGG01000004">
    <property type="protein sequence ID" value="PWJ85072.1"/>
    <property type="molecule type" value="Genomic_DNA"/>
</dbReference>
<feature type="chain" id="PRO_5016433027" evidence="1">
    <location>
        <begin position="31"/>
        <end position="122"/>
    </location>
</feature>
<protein>
    <submittedName>
        <fullName evidence="2">Uncharacterized protein</fullName>
    </submittedName>
</protein>
<evidence type="ECO:0000256" key="1">
    <source>
        <dbReference type="SAM" id="SignalP"/>
    </source>
</evidence>
<sequence>MDRNVKSRTRLLPLVLAGGLLAALAVPASAGGPDLVYADSFGNLIVESGAGYKRIIVGQGHRVRQLAQFTRSNERPTIYPDDNGYVSAAAGDCWRPPVLVKGRSYMYGFDQGVIPLQGGPCR</sequence>
<keyword evidence="3" id="KW-1185">Reference proteome</keyword>
<gene>
    <name evidence="2" type="ORF">C7441_104342</name>
</gene>
<name>A0A316C5N2_PSESE</name>
<comment type="caution">
    <text evidence="2">The sequence shown here is derived from an EMBL/GenBank/DDBJ whole genome shotgun (WGS) entry which is preliminary data.</text>
</comment>